<sequence length="43" mass="4696">MQSGCIYVDIGQSSDSTRVDAGWLQARTVSGKTRICVPKQCFC</sequence>
<protein>
    <submittedName>
        <fullName evidence="1">Uncharacterized protein</fullName>
    </submittedName>
</protein>
<dbReference type="EMBL" id="UGUS01000001">
    <property type="protein sequence ID" value="SUD27048.1"/>
    <property type="molecule type" value="Genomic_DNA"/>
</dbReference>
<dbReference type="AlphaFoldDB" id="A0A379I6L0"/>
<evidence type="ECO:0000313" key="1">
    <source>
        <dbReference type="EMBL" id="SUD27048.1"/>
    </source>
</evidence>
<evidence type="ECO:0000313" key="2">
    <source>
        <dbReference type="Proteomes" id="UP000255125"/>
    </source>
</evidence>
<proteinExistence type="predicted"/>
<name>A0A379I6L0_PSEFL</name>
<reference evidence="1 2" key="1">
    <citation type="submission" date="2018-06" db="EMBL/GenBank/DDBJ databases">
        <authorList>
            <consortium name="Pathogen Informatics"/>
            <person name="Doyle S."/>
        </authorList>
    </citation>
    <scope>NUCLEOTIDE SEQUENCE [LARGE SCALE GENOMIC DNA]</scope>
    <source>
        <strain evidence="1 2">NCTC10392</strain>
    </source>
</reference>
<dbReference type="Proteomes" id="UP000255125">
    <property type="component" value="Unassembled WGS sequence"/>
</dbReference>
<organism evidence="1 2">
    <name type="scientific">Pseudomonas fluorescens</name>
    <dbReference type="NCBI Taxonomy" id="294"/>
    <lineage>
        <taxon>Bacteria</taxon>
        <taxon>Pseudomonadati</taxon>
        <taxon>Pseudomonadota</taxon>
        <taxon>Gammaproteobacteria</taxon>
        <taxon>Pseudomonadales</taxon>
        <taxon>Pseudomonadaceae</taxon>
        <taxon>Pseudomonas</taxon>
    </lineage>
</organism>
<gene>
    <name evidence="1" type="ORF">NCTC10392_00023</name>
</gene>
<accession>A0A379I6L0</accession>